<dbReference type="Proteomes" id="UP000093044">
    <property type="component" value="Chromosome"/>
</dbReference>
<feature type="domain" description="YbhG-like alpha-helical hairpin" evidence="3">
    <location>
        <begin position="91"/>
        <end position="205"/>
    </location>
</feature>
<dbReference type="Pfam" id="PF25881">
    <property type="entry name" value="HH_YBHG"/>
    <property type="match status" value="1"/>
</dbReference>
<organism evidence="4 5">
    <name type="scientific">Cloacibacillus porcorum</name>
    <dbReference type="NCBI Taxonomy" id="1197717"/>
    <lineage>
        <taxon>Bacteria</taxon>
        <taxon>Thermotogati</taxon>
        <taxon>Synergistota</taxon>
        <taxon>Synergistia</taxon>
        <taxon>Synergistales</taxon>
        <taxon>Synergistaceae</taxon>
        <taxon>Cloacibacillus</taxon>
    </lineage>
</organism>
<accession>A0A1B2I2B3</accession>
<reference evidence="4" key="1">
    <citation type="submission" date="2016-08" db="EMBL/GenBank/DDBJ databases">
        <title>Complete genome of Cloacibacillus porcorum.</title>
        <authorList>
            <person name="Looft T."/>
            <person name="Bayles D.O."/>
            <person name="Alt D.P."/>
        </authorList>
    </citation>
    <scope>NUCLEOTIDE SEQUENCE [LARGE SCALE GENOMIC DNA]</scope>
    <source>
        <strain evidence="4">CL-84</strain>
    </source>
</reference>
<dbReference type="InterPro" id="IPR050465">
    <property type="entry name" value="UPF0194_transport"/>
</dbReference>
<dbReference type="GO" id="GO:0030313">
    <property type="term" value="C:cell envelope"/>
    <property type="evidence" value="ECO:0007669"/>
    <property type="project" value="UniProtKB-SubCell"/>
</dbReference>
<dbReference type="Gene3D" id="1.10.287.470">
    <property type="entry name" value="Helix hairpin bin"/>
    <property type="match status" value="1"/>
</dbReference>
<proteinExistence type="predicted"/>
<evidence type="ECO:0000259" key="3">
    <source>
        <dbReference type="Pfam" id="PF25881"/>
    </source>
</evidence>
<keyword evidence="2" id="KW-0175">Coiled coil</keyword>
<dbReference type="SUPFAM" id="SSF111369">
    <property type="entry name" value="HlyD-like secretion proteins"/>
    <property type="match status" value="2"/>
</dbReference>
<gene>
    <name evidence="4" type="ORF">BED41_02760</name>
</gene>
<dbReference type="STRING" id="1197717.BED41_02760"/>
<dbReference type="KEGG" id="cpor:BED41_02760"/>
<dbReference type="PANTHER" id="PTHR32347:SF23">
    <property type="entry name" value="BLL5650 PROTEIN"/>
    <property type="match status" value="1"/>
</dbReference>
<dbReference type="OrthoDB" id="9778236at2"/>
<protein>
    <recommendedName>
        <fullName evidence="3">YbhG-like alpha-helical hairpin domain-containing protein</fullName>
    </recommendedName>
</protein>
<dbReference type="InterPro" id="IPR059052">
    <property type="entry name" value="HH_YbhG-like"/>
</dbReference>
<evidence type="ECO:0000313" key="4">
    <source>
        <dbReference type="EMBL" id="ANZ44104.1"/>
    </source>
</evidence>
<sequence>MKVSEFFTGKRILLTILAVLIIGSSIAIYFKEKPKEKYVKASGTVEVTQVQLAPLAGGRIEELAIDESDHVKKGQFIARLSLDGADDEVKMAEAALAAAKAQLEELRNGFRKEDVSKAKAELAARKVQYEQALRDEKRFAALAADGVVAARDAELYAEASKASYNAMLAASDQVRLLENGMRPEQISAAEANVARAESAYQRAKTLIGYKELYSPADGVVLTKNYQVGDVVNAGAAIATLGDMDDCWVKLYIPSTQLGLIKLGAKCSVYVDPFPKRAFEATVTEVNQQAEYNPRMSLTQNERANMVFWIKISIKDTEGVIKPGMPADVTIL</sequence>
<dbReference type="EMBL" id="CP016757">
    <property type="protein sequence ID" value="ANZ44104.1"/>
    <property type="molecule type" value="Genomic_DNA"/>
</dbReference>
<keyword evidence="5" id="KW-1185">Reference proteome</keyword>
<dbReference type="Gene3D" id="2.40.30.170">
    <property type="match status" value="1"/>
</dbReference>
<dbReference type="RefSeq" id="WP_066742822.1">
    <property type="nucleotide sequence ID" value="NZ_CALCLR010000059.1"/>
</dbReference>
<evidence type="ECO:0000256" key="1">
    <source>
        <dbReference type="ARBA" id="ARBA00004196"/>
    </source>
</evidence>
<name>A0A1B2I2B3_9BACT</name>
<dbReference type="PANTHER" id="PTHR32347">
    <property type="entry name" value="EFFLUX SYSTEM COMPONENT YKNX-RELATED"/>
    <property type="match status" value="1"/>
</dbReference>
<evidence type="ECO:0000313" key="5">
    <source>
        <dbReference type="Proteomes" id="UP000093044"/>
    </source>
</evidence>
<dbReference type="AlphaFoldDB" id="A0A1B2I2B3"/>
<evidence type="ECO:0000256" key="2">
    <source>
        <dbReference type="ARBA" id="ARBA00023054"/>
    </source>
</evidence>
<dbReference type="GeneID" id="83056773"/>
<comment type="subcellular location">
    <subcellularLocation>
        <location evidence="1">Cell envelope</location>
    </subcellularLocation>
</comment>
<dbReference type="Gene3D" id="2.40.50.100">
    <property type="match status" value="2"/>
</dbReference>